<dbReference type="Proteomes" id="UP000076761">
    <property type="component" value="Unassembled WGS sequence"/>
</dbReference>
<evidence type="ECO:0000256" key="1">
    <source>
        <dbReference type="SAM" id="Phobius"/>
    </source>
</evidence>
<keyword evidence="1" id="KW-0472">Membrane</keyword>
<dbReference type="EMBL" id="KV425553">
    <property type="protein sequence ID" value="KZT29598.1"/>
    <property type="molecule type" value="Genomic_DNA"/>
</dbReference>
<sequence>MAPSLLFQRDDETSGALSSSNTPYIIAGCTVIGLIVLGLAVYLLLRFIRGRSKKLREESRGAAFLSVRGIVEDKEDKEPLPSALLGVHGETFSRNNLATENVVMPAKTIIRPDATREEILDYYSTNGTLPKPFRPFSFALNAPHIAPPSPVHDSKRGSMSSFLSVARHSFLSAGSRRMSTASTVSSLGDSGSKRKVRQIFDPVLPDELVISLEEQLTVVQSHDDGWCIVGRSSVFKPDEVEMGAVPAWVFIKPTKGLRAERPMRVSSLGVSVQLDAGPGFSSREEVISWSNF</sequence>
<dbReference type="AlphaFoldDB" id="A0A165VFD8"/>
<gene>
    <name evidence="2" type="ORF">NEOLEDRAFT_1106009</name>
</gene>
<evidence type="ECO:0000313" key="3">
    <source>
        <dbReference type="Proteomes" id="UP000076761"/>
    </source>
</evidence>
<reference evidence="2 3" key="1">
    <citation type="journal article" date="2016" name="Mol. Biol. Evol.">
        <title>Comparative Genomics of Early-Diverging Mushroom-Forming Fungi Provides Insights into the Origins of Lignocellulose Decay Capabilities.</title>
        <authorList>
            <person name="Nagy L.G."/>
            <person name="Riley R."/>
            <person name="Tritt A."/>
            <person name="Adam C."/>
            <person name="Daum C."/>
            <person name="Floudas D."/>
            <person name="Sun H."/>
            <person name="Yadav J.S."/>
            <person name="Pangilinan J."/>
            <person name="Larsson K.H."/>
            <person name="Matsuura K."/>
            <person name="Barry K."/>
            <person name="Labutti K."/>
            <person name="Kuo R."/>
            <person name="Ohm R.A."/>
            <person name="Bhattacharya S.S."/>
            <person name="Shirouzu T."/>
            <person name="Yoshinaga Y."/>
            <person name="Martin F.M."/>
            <person name="Grigoriev I.V."/>
            <person name="Hibbett D.S."/>
        </authorList>
    </citation>
    <scope>NUCLEOTIDE SEQUENCE [LARGE SCALE GENOMIC DNA]</scope>
    <source>
        <strain evidence="2 3">HHB14362 ss-1</strain>
    </source>
</reference>
<feature type="transmembrane region" description="Helical" evidence="1">
    <location>
        <begin position="24"/>
        <end position="45"/>
    </location>
</feature>
<proteinExistence type="predicted"/>
<dbReference type="OrthoDB" id="5340910at2759"/>
<protein>
    <recommendedName>
        <fullName evidence="4">SH3 domain-containing protein</fullName>
    </recommendedName>
</protein>
<dbReference type="STRING" id="1314782.A0A165VFD8"/>
<name>A0A165VFD8_9AGAM</name>
<keyword evidence="1" id="KW-1133">Transmembrane helix</keyword>
<evidence type="ECO:0000313" key="2">
    <source>
        <dbReference type="EMBL" id="KZT29598.1"/>
    </source>
</evidence>
<evidence type="ECO:0008006" key="4">
    <source>
        <dbReference type="Google" id="ProtNLM"/>
    </source>
</evidence>
<accession>A0A165VFD8</accession>
<keyword evidence="1" id="KW-0812">Transmembrane</keyword>
<keyword evidence="3" id="KW-1185">Reference proteome</keyword>
<organism evidence="2 3">
    <name type="scientific">Neolentinus lepideus HHB14362 ss-1</name>
    <dbReference type="NCBI Taxonomy" id="1314782"/>
    <lineage>
        <taxon>Eukaryota</taxon>
        <taxon>Fungi</taxon>
        <taxon>Dikarya</taxon>
        <taxon>Basidiomycota</taxon>
        <taxon>Agaricomycotina</taxon>
        <taxon>Agaricomycetes</taxon>
        <taxon>Gloeophyllales</taxon>
        <taxon>Gloeophyllaceae</taxon>
        <taxon>Neolentinus</taxon>
    </lineage>
</organism>
<dbReference type="InParanoid" id="A0A165VFD8"/>